<accession>A0A0A9DWC7</accession>
<feature type="region of interest" description="Disordered" evidence="1">
    <location>
        <begin position="1"/>
        <end position="33"/>
    </location>
</feature>
<proteinExistence type="predicted"/>
<organism evidence="2">
    <name type="scientific">Arundo donax</name>
    <name type="common">Giant reed</name>
    <name type="synonym">Donax arundinaceus</name>
    <dbReference type="NCBI Taxonomy" id="35708"/>
    <lineage>
        <taxon>Eukaryota</taxon>
        <taxon>Viridiplantae</taxon>
        <taxon>Streptophyta</taxon>
        <taxon>Embryophyta</taxon>
        <taxon>Tracheophyta</taxon>
        <taxon>Spermatophyta</taxon>
        <taxon>Magnoliopsida</taxon>
        <taxon>Liliopsida</taxon>
        <taxon>Poales</taxon>
        <taxon>Poaceae</taxon>
        <taxon>PACMAD clade</taxon>
        <taxon>Arundinoideae</taxon>
        <taxon>Arundineae</taxon>
        <taxon>Arundo</taxon>
    </lineage>
</organism>
<reference evidence="2" key="2">
    <citation type="journal article" date="2015" name="Data Brief">
        <title>Shoot transcriptome of the giant reed, Arundo donax.</title>
        <authorList>
            <person name="Barrero R.A."/>
            <person name="Guerrero F.D."/>
            <person name="Moolhuijzen P."/>
            <person name="Goolsby J.A."/>
            <person name="Tidwell J."/>
            <person name="Bellgard S.E."/>
            <person name="Bellgard M.I."/>
        </authorList>
    </citation>
    <scope>NUCLEOTIDE SEQUENCE</scope>
    <source>
        <tissue evidence="2">Shoot tissue taken approximately 20 cm above the soil surface</tissue>
    </source>
</reference>
<dbReference type="EMBL" id="GBRH01205814">
    <property type="protein sequence ID" value="JAD92081.1"/>
    <property type="molecule type" value="Transcribed_RNA"/>
</dbReference>
<feature type="compositionally biased region" description="Basic residues" evidence="1">
    <location>
        <begin position="12"/>
        <end position="25"/>
    </location>
</feature>
<name>A0A0A9DWC7_ARUDO</name>
<evidence type="ECO:0000313" key="2">
    <source>
        <dbReference type="EMBL" id="JAD92081.1"/>
    </source>
</evidence>
<evidence type="ECO:0000256" key="1">
    <source>
        <dbReference type="SAM" id="MobiDB-lite"/>
    </source>
</evidence>
<dbReference type="AlphaFoldDB" id="A0A0A9DWC7"/>
<reference evidence="2" key="1">
    <citation type="submission" date="2014-09" db="EMBL/GenBank/DDBJ databases">
        <authorList>
            <person name="Magalhaes I.L.F."/>
            <person name="Oliveira U."/>
            <person name="Santos F.R."/>
            <person name="Vidigal T.H.D.A."/>
            <person name="Brescovit A.D."/>
            <person name="Santos A.J."/>
        </authorList>
    </citation>
    <scope>NUCLEOTIDE SEQUENCE</scope>
    <source>
        <tissue evidence="2">Shoot tissue taken approximately 20 cm above the soil surface</tissue>
    </source>
</reference>
<protein>
    <submittedName>
        <fullName evidence="2">Uncharacterized protein</fullName>
    </submittedName>
</protein>
<sequence length="33" mass="3876">MVLTGFLEISRSRRKPCQKGPKCAKHTTPERYR</sequence>